<dbReference type="EMBL" id="JAYKXN010000006">
    <property type="protein sequence ID" value="KAK7279059.1"/>
    <property type="molecule type" value="Genomic_DNA"/>
</dbReference>
<evidence type="ECO:0000259" key="4">
    <source>
        <dbReference type="PROSITE" id="PS50280"/>
    </source>
</evidence>
<dbReference type="PROSITE" id="PS50280">
    <property type="entry name" value="SET"/>
    <property type="match status" value="1"/>
</dbReference>
<feature type="domain" description="YDG" evidence="5">
    <location>
        <begin position="89"/>
        <end position="227"/>
    </location>
</feature>
<keyword evidence="7" id="KW-1185">Reference proteome</keyword>
<comment type="subcellular location">
    <subcellularLocation>
        <location evidence="1">Chromosome</location>
        <location evidence="1">Centromere</location>
    </subcellularLocation>
    <subcellularLocation>
        <location evidence="3">Nucleus</location>
    </subcellularLocation>
</comment>
<dbReference type="SMART" id="SM00466">
    <property type="entry name" value="SRA"/>
    <property type="match status" value="1"/>
</dbReference>
<evidence type="ECO:0000256" key="1">
    <source>
        <dbReference type="ARBA" id="ARBA00004584"/>
    </source>
</evidence>
<reference evidence="6 7" key="1">
    <citation type="submission" date="2024-01" db="EMBL/GenBank/DDBJ databases">
        <title>The genomes of 5 underutilized Papilionoideae crops provide insights into root nodulation and disease resistance.</title>
        <authorList>
            <person name="Yuan L."/>
        </authorList>
    </citation>
    <scope>NUCLEOTIDE SEQUENCE [LARGE SCALE GENOMIC DNA]</scope>
    <source>
        <strain evidence="6">LY-2023</strain>
        <tissue evidence="6">Leaf</tissue>
    </source>
</reference>
<dbReference type="GO" id="GO:0000775">
    <property type="term" value="C:chromosome, centromeric region"/>
    <property type="evidence" value="ECO:0007669"/>
    <property type="project" value="UniProtKB-SubCell"/>
</dbReference>
<dbReference type="Proteomes" id="UP001359559">
    <property type="component" value="Unassembled WGS sequence"/>
</dbReference>
<evidence type="ECO:0000256" key="3">
    <source>
        <dbReference type="PROSITE-ProRule" id="PRU00358"/>
    </source>
</evidence>
<dbReference type="Gene3D" id="2.30.280.10">
    <property type="entry name" value="SRA-YDG"/>
    <property type="match status" value="1"/>
</dbReference>
<protein>
    <submittedName>
        <fullName evidence="6">Uncharacterized protein</fullName>
    </submittedName>
</protein>
<evidence type="ECO:0000313" key="6">
    <source>
        <dbReference type="EMBL" id="KAK7279059.1"/>
    </source>
</evidence>
<evidence type="ECO:0000313" key="7">
    <source>
        <dbReference type="Proteomes" id="UP001359559"/>
    </source>
</evidence>
<dbReference type="PANTHER" id="PTHR45660">
    <property type="entry name" value="HISTONE-LYSINE N-METHYLTRANSFERASE SETMAR"/>
    <property type="match status" value="1"/>
</dbReference>
<dbReference type="SUPFAM" id="SSF88697">
    <property type="entry name" value="PUA domain-like"/>
    <property type="match status" value="1"/>
</dbReference>
<proteinExistence type="predicted"/>
<evidence type="ECO:0000256" key="2">
    <source>
        <dbReference type="ARBA" id="ARBA00023242"/>
    </source>
</evidence>
<comment type="caution">
    <text evidence="6">The sequence shown here is derived from an EMBL/GenBank/DDBJ whole genome shotgun (WGS) entry which is preliminary data.</text>
</comment>
<dbReference type="InterPro" id="IPR046341">
    <property type="entry name" value="SET_dom_sf"/>
</dbReference>
<dbReference type="Pfam" id="PF00856">
    <property type="entry name" value="SET"/>
    <property type="match status" value="1"/>
</dbReference>
<organism evidence="6 7">
    <name type="scientific">Clitoria ternatea</name>
    <name type="common">Butterfly pea</name>
    <dbReference type="NCBI Taxonomy" id="43366"/>
    <lineage>
        <taxon>Eukaryota</taxon>
        <taxon>Viridiplantae</taxon>
        <taxon>Streptophyta</taxon>
        <taxon>Embryophyta</taxon>
        <taxon>Tracheophyta</taxon>
        <taxon>Spermatophyta</taxon>
        <taxon>Magnoliopsida</taxon>
        <taxon>eudicotyledons</taxon>
        <taxon>Gunneridae</taxon>
        <taxon>Pentapetalae</taxon>
        <taxon>rosids</taxon>
        <taxon>fabids</taxon>
        <taxon>Fabales</taxon>
        <taxon>Fabaceae</taxon>
        <taxon>Papilionoideae</taxon>
        <taxon>50 kb inversion clade</taxon>
        <taxon>NPAAA clade</taxon>
        <taxon>indigoferoid/millettioid clade</taxon>
        <taxon>Phaseoleae</taxon>
        <taxon>Clitoria</taxon>
    </lineage>
</organism>
<dbReference type="InterPro" id="IPR001214">
    <property type="entry name" value="SET_dom"/>
</dbReference>
<accession>A0AAN9FMF5</accession>
<gene>
    <name evidence="6" type="ORF">RJT34_24103</name>
</gene>
<dbReference type="PROSITE" id="PS51015">
    <property type="entry name" value="YDG"/>
    <property type="match status" value="1"/>
</dbReference>
<sequence length="490" mass="55565">MDASKPLKRKHCEDHTGSYSSAKLLSGVLLKRKKVEQALVRFRDLFCKLMCQYKEDQLGNLTAKKKARMEAAMVMNRKYQWENTRKRVGHVLGIEVGDHFQCRVELNVIGLHRQYWSGIDFVGTGRKSLATSIVVTERYDNAKISQDSLVYMGQGGNPNVKSNVVVRDQKLIGGNLALKNSMDAKSPVRVVLKVSGSFVYDGLYLVEKMTQARGKFGKLVFMFTLKRILEQPKACVGVGLRDDVMQNDRDLGRFASFFNPNKRHNFNGSAVKKEVVRMNDVSRGKEKFPIRVVTSMDCIQIPSPFEYIVNNIYSERFKHPILHCTNGFECGPSCKCFSSCINNQVSQHGVQFQLEIFMTELKGWGVRTRSFIPSGSVACEYIGEVCRIGSMPDADDYVFDMGCGKGFIDATRCGNIGRFINHSCTPNLYVKDIMYDHNDMSFPHRMFFAVKDIPAGRELSYDYNNTCKGKHGNEMFELTEEVGILELKSY</sequence>
<dbReference type="InterPro" id="IPR036987">
    <property type="entry name" value="SRA-YDG_sf"/>
</dbReference>
<dbReference type="GO" id="GO:0005634">
    <property type="term" value="C:nucleus"/>
    <property type="evidence" value="ECO:0007669"/>
    <property type="project" value="UniProtKB-SubCell"/>
</dbReference>
<dbReference type="Pfam" id="PF02182">
    <property type="entry name" value="SAD_SRA"/>
    <property type="match status" value="1"/>
</dbReference>
<feature type="domain" description="SET" evidence="4">
    <location>
        <begin position="352"/>
        <end position="464"/>
    </location>
</feature>
<dbReference type="InterPro" id="IPR003105">
    <property type="entry name" value="SRA_YDG"/>
</dbReference>
<dbReference type="GO" id="GO:0042054">
    <property type="term" value="F:histone methyltransferase activity"/>
    <property type="evidence" value="ECO:0007669"/>
    <property type="project" value="TreeGrafter"/>
</dbReference>
<dbReference type="SMART" id="SM00317">
    <property type="entry name" value="SET"/>
    <property type="match status" value="1"/>
</dbReference>
<keyword evidence="2 3" id="KW-0539">Nucleus</keyword>
<dbReference type="InterPro" id="IPR015947">
    <property type="entry name" value="PUA-like_sf"/>
</dbReference>
<dbReference type="SUPFAM" id="SSF82199">
    <property type="entry name" value="SET domain"/>
    <property type="match status" value="1"/>
</dbReference>
<dbReference type="PANTHER" id="PTHR45660:SF46">
    <property type="entry name" value="HISTONE-LYSINE N-METHYLTRANSFERASE, H3 LYSINE-9 SPECIFIC SUVH6"/>
    <property type="match status" value="1"/>
</dbReference>
<name>A0AAN9FMF5_CLITE</name>
<dbReference type="GO" id="GO:0003690">
    <property type="term" value="F:double-stranded DNA binding"/>
    <property type="evidence" value="ECO:0007669"/>
    <property type="project" value="TreeGrafter"/>
</dbReference>
<dbReference type="AlphaFoldDB" id="A0AAN9FMF5"/>
<evidence type="ECO:0000259" key="5">
    <source>
        <dbReference type="PROSITE" id="PS51015"/>
    </source>
</evidence>
<dbReference type="InterPro" id="IPR051357">
    <property type="entry name" value="H3K9_HMTase_SUVAR3-9"/>
</dbReference>
<dbReference type="Gene3D" id="2.170.270.10">
    <property type="entry name" value="SET domain"/>
    <property type="match status" value="1"/>
</dbReference>